<dbReference type="PANTHER" id="PTHR42732">
    <property type="entry name" value="BETA-GALACTOSIDASE"/>
    <property type="match status" value="1"/>
</dbReference>
<dbReference type="PRINTS" id="PR00132">
    <property type="entry name" value="GLHYDRLASE2"/>
</dbReference>
<dbReference type="InterPro" id="IPR008979">
    <property type="entry name" value="Galactose-bd-like_sf"/>
</dbReference>
<dbReference type="GO" id="GO:0005975">
    <property type="term" value="P:carbohydrate metabolic process"/>
    <property type="evidence" value="ECO:0007669"/>
    <property type="project" value="InterPro"/>
</dbReference>
<evidence type="ECO:0000259" key="5">
    <source>
        <dbReference type="Pfam" id="PF02836"/>
    </source>
</evidence>
<dbReference type="GO" id="GO:0004553">
    <property type="term" value="F:hydrolase activity, hydrolyzing O-glycosyl compounds"/>
    <property type="evidence" value="ECO:0007669"/>
    <property type="project" value="InterPro"/>
</dbReference>
<evidence type="ECO:0000256" key="3">
    <source>
        <dbReference type="ARBA" id="ARBA00023295"/>
    </source>
</evidence>
<dbReference type="PROSITE" id="PS51257">
    <property type="entry name" value="PROKAR_LIPOPROTEIN"/>
    <property type="match status" value="1"/>
</dbReference>
<dbReference type="InterPro" id="IPR051913">
    <property type="entry name" value="GH2_Domain-Containing"/>
</dbReference>
<dbReference type="Pfam" id="PF00703">
    <property type="entry name" value="Glyco_hydro_2"/>
    <property type="match status" value="1"/>
</dbReference>
<dbReference type="InterPro" id="IPR013783">
    <property type="entry name" value="Ig-like_fold"/>
</dbReference>
<dbReference type="Pfam" id="PF16355">
    <property type="entry name" value="DUF4982"/>
    <property type="match status" value="1"/>
</dbReference>
<reference evidence="9" key="1">
    <citation type="submission" date="2016-10" db="EMBL/GenBank/DDBJ databases">
        <authorList>
            <person name="Varghese N."/>
            <person name="Submissions S."/>
        </authorList>
    </citation>
    <scope>NUCLEOTIDE SEQUENCE [LARGE SCALE GENOMIC DNA]</scope>
    <source>
        <strain evidence="9">DSM 17616</strain>
    </source>
</reference>
<sequence>MKFSFFFLCIALSLLQGCSKTTEPQQQSAQPLVKAEAEQQAVSQRITLNKDWLFAKATGADAMPPSADWQPVSLPHTPQIEPMLVNNQWQGIAWYQKTLSWQADWQDKVVLLRFEAAMNVAEVFLNGEQIGHHLGGYLPFTLDLTEKLVPGRDNLLQVKLDNRDNPVTGPKPLALLDFNTYGGLYRDVNLLVKDALHISDEMLANETAGGGIFVTYPQVSAEQATLNIQTHLVNRYRESQQPVLQQQLYYQGQLVAEVSSDTTHLPAGHLIAGGAEHIQQQLIVNAPKLWHPDSPHLYQLRTSLYLDGKLLQQQYTRLGIRSFAFNAQHQLLINGEVTFLRGVNRHQEYPHVGYATSAAADYRDAVKIKSAGFDYVRLSHYPHSPAFMAAADELGLVLIDAILGWQYYSAEPEFEQQIVQTCRDMIRRDRNHASVLAWECSLNESDMPDNFIATLHNTVKQEYPGAYSAGWQHGFDMYLQARQHRQMHYETPTQPYNVSEYGDWEYYAQNAGLQQDSWADLKEEERTSRQLLRHGEARLLQQALNLQEAHNDNLTTPAFADGYWVMFDYNRGYADDLEASGIMSLYRLPKYSYYFFQSQRSATQTSDNYASGPMVHIASEWRQGSSTKVRVFSNADEVELWLNDTMIARQKPATGPFATHLPHPPFEFDLKQFTPGTLSAKAFINNQPVAQHSVTTPGDVAALRVTLDSSGMAPQTGVNDLVFVYAELTDSQGNLVPLNDKQIKFSLAGDIQLVNPELVLTEQGKAAVLVRIGDTLQGAAISAYSDEYSIVSNELALMADKAAKTE</sequence>
<dbReference type="InterPro" id="IPR006102">
    <property type="entry name" value="Ig-like_GH2"/>
</dbReference>
<evidence type="ECO:0000256" key="1">
    <source>
        <dbReference type="ARBA" id="ARBA00007401"/>
    </source>
</evidence>
<evidence type="ECO:0000313" key="9">
    <source>
        <dbReference type="Proteomes" id="UP000199371"/>
    </source>
</evidence>
<protein>
    <submittedName>
        <fullName evidence="8">Beta-galactosidase</fullName>
    </submittedName>
</protein>
<dbReference type="EMBL" id="FNXF01000005">
    <property type="protein sequence ID" value="SEH85321.1"/>
    <property type="molecule type" value="Genomic_DNA"/>
</dbReference>
<keyword evidence="2" id="KW-0378">Hydrolase</keyword>
<feature type="domain" description="Glycosyl hydrolases family 2 sugar binding" evidence="6">
    <location>
        <begin position="89"/>
        <end position="192"/>
    </location>
</feature>
<dbReference type="Pfam" id="PF02837">
    <property type="entry name" value="Glyco_hydro_2_N"/>
    <property type="match status" value="1"/>
</dbReference>
<dbReference type="InterPro" id="IPR006103">
    <property type="entry name" value="Glyco_hydro_2_cat"/>
</dbReference>
<dbReference type="Pfam" id="PF02836">
    <property type="entry name" value="Glyco_hydro_2_C"/>
    <property type="match status" value="1"/>
</dbReference>
<dbReference type="SUPFAM" id="SSF51445">
    <property type="entry name" value="(Trans)glycosidases"/>
    <property type="match status" value="1"/>
</dbReference>
<name>A0A1H6LAB4_9GAMM</name>
<accession>A0A1H6LAB4</accession>
<dbReference type="InterPro" id="IPR006104">
    <property type="entry name" value="Glyco_hydro_2_N"/>
</dbReference>
<gene>
    <name evidence="8" type="ORF">SAMN05660691_01803</name>
</gene>
<comment type="similarity">
    <text evidence="1">Belongs to the glycosyl hydrolase 2 family.</text>
</comment>
<dbReference type="Gene3D" id="2.60.40.10">
    <property type="entry name" value="Immunoglobulins"/>
    <property type="match status" value="3"/>
</dbReference>
<dbReference type="InterPro" id="IPR032311">
    <property type="entry name" value="DUF4982"/>
</dbReference>
<dbReference type="RefSeq" id="WP_245728303.1">
    <property type="nucleotide sequence ID" value="NZ_FNXF01000005.1"/>
</dbReference>
<dbReference type="InterPro" id="IPR017853">
    <property type="entry name" value="GH"/>
</dbReference>
<dbReference type="Gene3D" id="3.20.20.80">
    <property type="entry name" value="Glycosidases"/>
    <property type="match status" value="1"/>
</dbReference>
<evidence type="ECO:0000256" key="2">
    <source>
        <dbReference type="ARBA" id="ARBA00022801"/>
    </source>
</evidence>
<evidence type="ECO:0000313" key="8">
    <source>
        <dbReference type="EMBL" id="SEH85321.1"/>
    </source>
</evidence>
<keyword evidence="3" id="KW-0326">Glycosidase</keyword>
<proteinExistence type="inferred from homology"/>
<keyword evidence="9" id="KW-1185">Reference proteome</keyword>
<evidence type="ECO:0000259" key="7">
    <source>
        <dbReference type="Pfam" id="PF16355"/>
    </source>
</evidence>
<evidence type="ECO:0000259" key="6">
    <source>
        <dbReference type="Pfam" id="PF02837"/>
    </source>
</evidence>
<feature type="domain" description="Glycoside hydrolase family 2 catalytic" evidence="5">
    <location>
        <begin position="329"/>
        <end position="461"/>
    </location>
</feature>
<feature type="domain" description="Glycoside hydrolase family 2 immunoglobulin-like beta-sandwich" evidence="4">
    <location>
        <begin position="215"/>
        <end position="321"/>
    </location>
</feature>
<organism evidence="8 9">
    <name type="scientific">Rheinheimera pacifica</name>
    <dbReference type="NCBI Taxonomy" id="173990"/>
    <lineage>
        <taxon>Bacteria</taxon>
        <taxon>Pseudomonadati</taxon>
        <taxon>Pseudomonadota</taxon>
        <taxon>Gammaproteobacteria</taxon>
        <taxon>Chromatiales</taxon>
        <taxon>Chromatiaceae</taxon>
        <taxon>Rheinheimera</taxon>
    </lineage>
</organism>
<dbReference type="AlphaFoldDB" id="A0A1H6LAB4"/>
<dbReference type="SUPFAM" id="SSF49303">
    <property type="entry name" value="beta-Galactosidase/glucuronidase domain"/>
    <property type="match status" value="1"/>
</dbReference>
<dbReference type="InterPro" id="IPR006101">
    <property type="entry name" value="Glyco_hydro_2"/>
</dbReference>
<evidence type="ECO:0000259" key="4">
    <source>
        <dbReference type="Pfam" id="PF00703"/>
    </source>
</evidence>
<dbReference type="InterPro" id="IPR036156">
    <property type="entry name" value="Beta-gal/glucu_dom_sf"/>
</dbReference>
<dbReference type="STRING" id="173990.SAMN05660691_01803"/>
<dbReference type="PANTHER" id="PTHR42732:SF1">
    <property type="entry name" value="BETA-MANNOSIDASE"/>
    <property type="match status" value="1"/>
</dbReference>
<feature type="domain" description="DUF4982" evidence="7">
    <location>
        <begin position="624"/>
        <end position="690"/>
    </location>
</feature>
<dbReference type="Proteomes" id="UP000199371">
    <property type="component" value="Unassembled WGS sequence"/>
</dbReference>
<dbReference type="SUPFAM" id="SSF49785">
    <property type="entry name" value="Galactose-binding domain-like"/>
    <property type="match status" value="1"/>
</dbReference>
<dbReference type="Gene3D" id="2.60.120.260">
    <property type="entry name" value="Galactose-binding domain-like"/>
    <property type="match status" value="1"/>
</dbReference>